<dbReference type="InterPro" id="IPR012664">
    <property type="entry name" value="CHP02452"/>
</dbReference>
<dbReference type="RefSeq" id="WP_377261615.1">
    <property type="nucleotide sequence ID" value="NZ_JBHLUH010000089.1"/>
</dbReference>
<sequence>MNNQDLRSVAVQTIAIYRAGRYRTPSGGWVHIDEAVEAAMEGTRLHLPDQELPAGAPAAGPPRIEVTTESTLSAARRLGEGTAALVFASARNPGGGFLKGAVAQEEDVARASALHACLETQPAFYQHHRSDPDLRYSDRVIYSPGVPVFRDDTLALLEVPYRTAMVTAAAPNLGALRANRPDLVPTVPEVIERRAVRVLRVAAAHGHRRLVLGAWGCGVFGNDPAVVASAFAEALCRVDAFDHVTFAVLDPSGTGRTYRTFAATLGEADRPTTSAAGGGKRGR</sequence>
<dbReference type="Proteomes" id="UP001589867">
    <property type="component" value="Unassembled WGS sequence"/>
</dbReference>
<dbReference type="Pfam" id="PF10021">
    <property type="entry name" value="PARG_cat_microb"/>
    <property type="match status" value="1"/>
</dbReference>
<comment type="caution">
    <text evidence="2">The sequence shown here is derived from an EMBL/GenBank/DDBJ whole genome shotgun (WGS) entry which is preliminary data.</text>
</comment>
<dbReference type="NCBIfam" id="TIGR02452">
    <property type="entry name" value="TIGR02452 family protein"/>
    <property type="match status" value="1"/>
</dbReference>
<dbReference type="PIRSF" id="PIRSF014899">
    <property type="entry name" value="UCP014899"/>
    <property type="match status" value="1"/>
</dbReference>
<dbReference type="InterPro" id="IPR043472">
    <property type="entry name" value="Macro_dom-like"/>
</dbReference>
<accession>A0ABV6MGZ4</accession>
<keyword evidence="3" id="KW-1185">Reference proteome</keyword>
<evidence type="ECO:0000259" key="1">
    <source>
        <dbReference type="Pfam" id="PF10021"/>
    </source>
</evidence>
<dbReference type="InterPro" id="IPR019261">
    <property type="entry name" value="PARG_cat_microbial"/>
</dbReference>
<dbReference type="Gene3D" id="3.40.220.10">
    <property type="entry name" value="Leucine Aminopeptidase, subunit E, domain 1"/>
    <property type="match status" value="1"/>
</dbReference>
<dbReference type="SUPFAM" id="SSF52949">
    <property type="entry name" value="Macro domain-like"/>
    <property type="match status" value="1"/>
</dbReference>
<dbReference type="PANTHER" id="PTHR35596:SF1">
    <property type="entry name" value="MICROBIAL-TYPE PARG CATALYTIC DOMAIN-CONTAINING PROTEIN"/>
    <property type="match status" value="1"/>
</dbReference>
<evidence type="ECO:0000313" key="2">
    <source>
        <dbReference type="EMBL" id="MFC0533687.1"/>
    </source>
</evidence>
<dbReference type="PANTHER" id="PTHR35596">
    <property type="entry name" value="DUF2263 DOMAIN-CONTAINING PROTEIN"/>
    <property type="match status" value="1"/>
</dbReference>
<protein>
    <submittedName>
        <fullName evidence="2">TIGR02452 family protein</fullName>
    </submittedName>
</protein>
<organism evidence="2 3">
    <name type="scientific">Phytohabitans kaempferiae</name>
    <dbReference type="NCBI Taxonomy" id="1620943"/>
    <lineage>
        <taxon>Bacteria</taxon>
        <taxon>Bacillati</taxon>
        <taxon>Actinomycetota</taxon>
        <taxon>Actinomycetes</taxon>
        <taxon>Micromonosporales</taxon>
        <taxon>Micromonosporaceae</taxon>
    </lineage>
</organism>
<proteinExistence type="predicted"/>
<gene>
    <name evidence="2" type="ORF">ACFFIA_39395</name>
</gene>
<reference evidence="2 3" key="1">
    <citation type="submission" date="2024-09" db="EMBL/GenBank/DDBJ databases">
        <authorList>
            <person name="Sun Q."/>
            <person name="Mori K."/>
        </authorList>
    </citation>
    <scope>NUCLEOTIDE SEQUENCE [LARGE SCALE GENOMIC DNA]</scope>
    <source>
        <strain evidence="2 3">TBRC 3947</strain>
    </source>
</reference>
<feature type="domain" description="Microbial-type PARG catalytic" evidence="1">
    <location>
        <begin position="11"/>
        <end position="151"/>
    </location>
</feature>
<name>A0ABV6MGZ4_9ACTN</name>
<dbReference type="EMBL" id="JBHLUH010000089">
    <property type="protein sequence ID" value="MFC0533687.1"/>
    <property type="molecule type" value="Genomic_DNA"/>
</dbReference>
<evidence type="ECO:0000313" key="3">
    <source>
        <dbReference type="Proteomes" id="UP001589867"/>
    </source>
</evidence>